<dbReference type="EMBL" id="BJYU01000050">
    <property type="protein sequence ID" value="GEO15867.1"/>
    <property type="molecule type" value="Genomic_DNA"/>
</dbReference>
<evidence type="ECO:0000313" key="1">
    <source>
        <dbReference type="EMBL" id="GEO15867.1"/>
    </source>
</evidence>
<name>A0A512BVJ7_9HYPH</name>
<protein>
    <submittedName>
        <fullName evidence="1">Uncharacterized protein</fullName>
    </submittedName>
</protein>
<dbReference type="AlphaFoldDB" id="A0A512BVJ7"/>
<keyword evidence="2" id="KW-1185">Reference proteome</keyword>
<gene>
    <name evidence="1" type="ORF">MAE02_35630</name>
</gene>
<proteinExistence type="predicted"/>
<dbReference type="Proteomes" id="UP000321085">
    <property type="component" value="Unassembled WGS sequence"/>
</dbReference>
<reference evidence="1 2" key="1">
    <citation type="submission" date="2019-07" db="EMBL/GenBank/DDBJ databases">
        <title>Whole genome shotgun sequence of Microvirga aerophila NBRC 106136.</title>
        <authorList>
            <person name="Hosoyama A."/>
            <person name="Uohara A."/>
            <person name="Ohji S."/>
            <person name="Ichikawa N."/>
        </authorList>
    </citation>
    <scope>NUCLEOTIDE SEQUENCE [LARGE SCALE GENOMIC DNA]</scope>
    <source>
        <strain evidence="1 2">NBRC 106136</strain>
    </source>
</reference>
<comment type="caution">
    <text evidence="1">The sequence shown here is derived from an EMBL/GenBank/DDBJ whole genome shotgun (WGS) entry which is preliminary data.</text>
</comment>
<sequence>MDGAYIRPLSIREEFMLGRKGSAAAEQHPISVPTIPAFQASTGSSANMNAAQAKPMPKSKLVHFNPLFGPSYLILTSFLVWYRSTSTSELRWFVREESGSAAHTPILPKHLLGYAKE</sequence>
<organism evidence="1 2">
    <name type="scientific">Microvirga aerophila</name>
    <dbReference type="NCBI Taxonomy" id="670291"/>
    <lineage>
        <taxon>Bacteria</taxon>
        <taxon>Pseudomonadati</taxon>
        <taxon>Pseudomonadota</taxon>
        <taxon>Alphaproteobacteria</taxon>
        <taxon>Hyphomicrobiales</taxon>
        <taxon>Methylobacteriaceae</taxon>
        <taxon>Microvirga</taxon>
    </lineage>
</organism>
<accession>A0A512BVJ7</accession>
<evidence type="ECO:0000313" key="2">
    <source>
        <dbReference type="Proteomes" id="UP000321085"/>
    </source>
</evidence>